<evidence type="ECO:0000313" key="2">
    <source>
        <dbReference type="EMBL" id="ODG92479.1"/>
    </source>
</evidence>
<accession>A0ABX2ZSZ8</accession>
<dbReference type="SUPFAM" id="SSF52266">
    <property type="entry name" value="SGNH hydrolase"/>
    <property type="match status" value="1"/>
</dbReference>
<comment type="caution">
    <text evidence="2">The sequence shown here is derived from an EMBL/GenBank/DDBJ whole genome shotgun (WGS) entry which is preliminary data.</text>
</comment>
<dbReference type="EMBL" id="MDKC01000008">
    <property type="protein sequence ID" value="ODG92479.1"/>
    <property type="molecule type" value="Genomic_DNA"/>
</dbReference>
<protein>
    <recommendedName>
        <fullName evidence="1">SGNH hydrolase-type esterase domain-containing protein</fullName>
    </recommendedName>
</protein>
<feature type="domain" description="SGNH hydrolase-type esterase" evidence="1">
    <location>
        <begin position="5"/>
        <end position="181"/>
    </location>
</feature>
<evidence type="ECO:0000259" key="1">
    <source>
        <dbReference type="Pfam" id="PF13472"/>
    </source>
</evidence>
<dbReference type="RefSeq" id="WP_069033338.1">
    <property type="nucleotide sequence ID" value="NZ_MDKC01000008.1"/>
</dbReference>
<dbReference type="PANTHER" id="PTHR30383">
    <property type="entry name" value="THIOESTERASE 1/PROTEASE 1/LYSOPHOSPHOLIPASE L1"/>
    <property type="match status" value="1"/>
</dbReference>
<dbReference type="Pfam" id="PF13472">
    <property type="entry name" value="Lipase_GDSL_2"/>
    <property type="match status" value="1"/>
</dbReference>
<dbReference type="PANTHER" id="PTHR30383:SF5">
    <property type="entry name" value="SGNH HYDROLASE-TYPE ESTERASE DOMAIN-CONTAINING PROTEIN"/>
    <property type="match status" value="1"/>
</dbReference>
<keyword evidence="3" id="KW-1185">Reference proteome</keyword>
<evidence type="ECO:0000313" key="3">
    <source>
        <dbReference type="Proteomes" id="UP000094580"/>
    </source>
</evidence>
<dbReference type="InterPro" id="IPR013830">
    <property type="entry name" value="SGNH_hydro"/>
</dbReference>
<dbReference type="Proteomes" id="UP000094580">
    <property type="component" value="Unassembled WGS sequence"/>
</dbReference>
<dbReference type="InterPro" id="IPR051532">
    <property type="entry name" value="Ester_Hydrolysis_Enzymes"/>
</dbReference>
<dbReference type="InterPro" id="IPR036514">
    <property type="entry name" value="SGNH_hydro_sf"/>
</dbReference>
<sequence>MKIICIGDSLTEGLGISKVDAWPTILQNELSVEVINKGISGDTSTGMLSRFYHDVILNNPSHVIICAGGNDLWWDVEINYILSNIYSMVKQAMHNGIQPILAIHPPIHIDHINHEEVWEPIAGFDTFVLKAQELANRIEKMVKVNQFNLIDFRIPFQQHKNLNSEFFEGTDGVHPNELGHNALAKQAYQSIIEL</sequence>
<dbReference type="Gene3D" id="3.40.50.1110">
    <property type="entry name" value="SGNH hydrolase"/>
    <property type="match status" value="1"/>
</dbReference>
<reference evidence="2 3" key="1">
    <citation type="submission" date="2016-07" db="EMBL/GenBank/DDBJ databases">
        <authorList>
            <person name="Townsley L."/>
            <person name="Shank E.A."/>
        </authorList>
    </citation>
    <scope>NUCLEOTIDE SEQUENCE [LARGE SCALE GENOMIC DNA]</scope>
    <source>
        <strain evidence="2 3">CH01</strain>
    </source>
</reference>
<gene>
    <name evidence="2" type="ORF">BED47_19945</name>
</gene>
<organism evidence="2 3">
    <name type="scientific">Gottfriedia luciferensis</name>
    <dbReference type="NCBI Taxonomy" id="178774"/>
    <lineage>
        <taxon>Bacteria</taxon>
        <taxon>Bacillati</taxon>
        <taxon>Bacillota</taxon>
        <taxon>Bacilli</taxon>
        <taxon>Bacillales</taxon>
        <taxon>Bacillaceae</taxon>
        <taxon>Gottfriedia</taxon>
    </lineage>
</organism>
<proteinExistence type="predicted"/>
<name>A0ABX2ZSZ8_9BACI</name>